<dbReference type="EC" id="2.7.13.3" evidence="3"/>
<feature type="domain" description="PAC" evidence="12">
    <location>
        <begin position="606"/>
        <end position="658"/>
    </location>
</feature>
<keyword evidence="7 9" id="KW-0472">Membrane</keyword>
<dbReference type="InterPro" id="IPR036097">
    <property type="entry name" value="HisK_dim/P_sf"/>
</dbReference>
<dbReference type="InterPro" id="IPR003594">
    <property type="entry name" value="HATPase_dom"/>
</dbReference>
<evidence type="ECO:0000256" key="4">
    <source>
        <dbReference type="ARBA" id="ARBA00022553"/>
    </source>
</evidence>
<accession>A0ABS5C4D7</accession>
<dbReference type="InterPro" id="IPR035965">
    <property type="entry name" value="PAS-like_dom_sf"/>
</dbReference>
<evidence type="ECO:0000259" key="12">
    <source>
        <dbReference type="PROSITE" id="PS50113"/>
    </source>
</evidence>
<evidence type="ECO:0000256" key="7">
    <source>
        <dbReference type="ARBA" id="ARBA00023136"/>
    </source>
</evidence>
<feature type="transmembrane region" description="Helical" evidence="9">
    <location>
        <begin position="12"/>
        <end position="30"/>
    </location>
</feature>
<dbReference type="Pfam" id="PF02518">
    <property type="entry name" value="HATPase_c"/>
    <property type="match status" value="1"/>
</dbReference>
<dbReference type="SMART" id="SM00091">
    <property type="entry name" value="PAS"/>
    <property type="match status" value="3"/>
</dbReference>
<dbReference type="PROSITE" id="PS50885">
    <property type="entry name" value="HAMP"/>
    <property type="match status" value="1"/>
</dbReference>
<dbReference type="Pfam" id="PF05227">
    <property type="entry name" value="CHASE3"/>
    <property type="match status" value="1"/>
</dbReference>
<evidence type="ECO:0000256" key="3">
    <source>
        <dbReference type="ARBA" id="ARBA00012438"/>
    </source>
</evidence>
<keyword evidence="9" id="KW-1133">Transmembrane helix</keyword>
<dbReference type="InterPro" id="IPR000700">
    <property type="entry name" value="PAS-assoc_C"/>
</dbReference>
<evidence type="ECO:0000256" key="1">
    <source>
        <dbReference type="ARBA" id="ARBA00000085"/>
    </source>
</evidence>
<reference evidence="14 15" key="1">
    <citation type="submission" date="2021-04" db="EMBL/GenBank/DDBJ databases">
        <authorList>
            <person name="Ivanova A."/>
        </authorList>
    </citation>
    <scope>NUCLEOTIDE SEQUENCE [LARGE SCALE GENOMIC DNA]</scope>
    <source>
        <strain evidence="14 15">G18</strain>
    </source>
</reference>
<dbReference type="InterPro" id="IPR013656">
    <property type="entry name" value="PAS_4"/>
</dbReference>
<dbReference type="Gene3D" id="3.30.450.20">
    <property type="entry name" value="PAS domain"/>
    <property type="match status" value="3"/>
</dbReference>
<dbReference type="NCBIfam" id="TIGR00229">
    <property type="entry name" value="sensory_box"/>
    <property type="match status" value="2"/>
</dbReference>
<comment type="caution">
    <text evidence="14">The sequence shown here is derived from an EMBL/GenBank/DDBJ whole genome shotgun (WGS) entry which is preliminary data.</text>
</comment>
<dbReference type="InterPro" id="IPR005467">
    <property type="entry name" value="His_kinase_dom"/>
</dbReference>
<dbReference type="InterPro" id="IPR000014">
    <property type="entry name" value="PAS"/>
</dbReference>
<dbReference type="InterPro" id="IPR001610">
    <property type="entry name" value="PAC"/>
</dbReference>
<dbReference type="SUPFAM" id="SSF47384">
    <property type="entry name" value="Homodimeric domain of signal transducing histidine kinase"/>
    <property type="match status" value="1"/>
</dbReference>
<dbReference type="Gene3D" id="6.10.340.10">
    <property type="match status" value="1"/>
</dbReference>
<dbReference type="PRINTS" id="PR00344">
    <property type="entry name" value="BCTRLSENSOR"/>
</dbReference>
<dbReference type="PROSITE" id="PS50113">
    <property type="entry name" value="PAC"/>
    <property type="match status" value="2"/>
</dbReference>
<dbReference type="InterPro" id="IPR007891">
    <property type="entry name" value="CHASE3"/>
</dbReference>
<dbReference type="Pfam" id="PF13426">
    <property type="entry name" value="PAS_9"/>
    <property type="match status" value="1"/>
</dbReference>
<dbReference type="Gene3D" id="1.10.287.130">
    <property type="match status" value="1"/>
</dbReference>
<keyword evidence="8" id="KW-0175">Coiled coil</keyword>
<evidence type="ECO:0000313" key="14">
    <source>
        <dbReference type="EMBL" id="MBP3960848.1"/>
    </source>
</evidence>
<keyword evidence="4" id="KW-0597">Phosphoprotein</keyword>
<evidence type="ECO:0000259" key="11">
    <source>
        <dbReference type="PROSITE" id="PS50112"/>
    </source>
</evidence>
<feature type="domain" description="PAS" evidence="11">
    <location>
        <begin position="255"/>
        <end position="326"/>
    </location>
</feature>
<dbReference type="PROSITE" id="PS50112">
    <property type="entry name" value="PAS"/>
    <property type="match status" value="2"/>
</dbReference>
<sequence length="935" mass="102864">MNLTVFQKGLVLIALPLLLQLVFVLVAVRLQRDHEDAERWAAHTKDVMARAHEIHSTVADAHASVRGYVISGDATFAQSYWDAVRELPGHFNDLEGRLADNPEQAEHFRAIRTRAGELLAWQSDIESLIRGGATDEAVGRVRSGRGRVLMADFRREVKTFLDEEERLDRERLTTLERSRVRLNRLFVFGGLAVVISTFALGFAFHRGIARRFAELEANAHRLATGDELPPPLKGNDEIAVLDRAFRDMAEALTRASDRVKDLYDNAPCGYHSVDQDGVLVAVNRTELQWLGYEADEVIGRRRFADLVSANSRGAYQQGFDQVREEGAVVGVELDLVRKDGTTFPVLVNSSSVRDPEGRYLRSRTMLTDLTERKRAEAALRLFADVAQNIPIGLLIYQLDGPGAGALLRVRSGNRGAARLLGIALDAALGRAVTDVFPAIPEDQLRRYTAVAESGAADDLGEFRYGDARVEERWWSVLAFPLPDRSVGIAFQDVSARKRAEAEVRRLNEELEDRVRARTAELDRANAALREEEALFRGAFDTTNMAMVLTDLDNRFLRANAAFAQLFGYAAPDELQGLGLADVTHPDHLGESLDRRKVLLAGAGDYFQMEKQYRHKDGHVLWGLTNVAVIRGPGGRPQMYVGQVQDITERKAAAEAVRERSAALAEANRDLAQKNTENEMFVYSVSHDLRSPLVNLQGFSKELEKGCQQLTALVNEESVPPDVRTRGRALLEGKMAKSVGFIQTAVLRLSGIIDALLRLSRAGRIEYRWEVVDLDRVVAQVVGAAQGTITERGAVVRVGDLPAARGDRTALEQLFGNLIGNALTYLDPVRPGVIEVGCLPPGAPGAPDVPSGFRTYFVRDNGLGIAEGHRQKIFQAFQRAHPGIGSGEGLGLAIVSRVAERHRGRVWVESRPGAGSTFFVALPAPGDGSLFAPRSA</sequence>
<dbReference type="InterPro" id="IPR004358">
    <property type="entry name" value="Sig_transdc_His_kin-like_C"/>
</dbReference>
<dbReference type="CDD" id="cd06225">
    <property type="entry name" value="HAMP"/>
    <property type="match status" value="1"/>
</dbReference>
<name>A0ABS5C4D7_9BACT</name>
<evidence type="ECO:0000256" key="9">
    <source>
        <dbReference type="SAM" id="Phobius"/>
    </source>
</evidence>
<dbReference type="InterPro" id="IPR036890">
    <property type="entry name" value="HATPase_C_sf"/>
</dbReference>
<evidence type="ECO:0000256" key="6">
    <source>
        <dbReference type="ARBA" id="ARBA00022777"/>
    </source>
</evidence>
<dbReference type="SUPFAM" id="SSF55874">
    <property type="entry name" value="ATPase domain of HSP90 chaperone/DNA topoisomerase II/histidine kinase"/>
    <property type="match status" value="1"/>
</dbReference>
<dbReference type="InterPro" id="IPR050351">
    <property type="entry name" value="BphY/WalK/GraS-like"/>
</dbReference>
<protein>
    <recommendedName>
        <fullName evidence="3">histidine kinase</fullName>
        <ecNumber evidence="3">2.7.13.3</ecNumber>
    </recommendedName>
</protein>
<evidence type="ECO:0000256" key="2">
    <source>
        <dbReference type="ARBA" id="ARBA00004370"/>
    </source>
</evidence>
<dbReference type="EMBL" id="JAGKQQ010000002">
    <property type="protein sequence ID" value="MBP3960848.1"/>
    <property type="molecule type" value="Genomic_DNA"/>
</dbReference>
<keyword evidence="15" id="KW-1185">Reference proteome</keyword>
<feature type="transmembrane region" description="Helical" evidence="9">
    <location>
        <begin position="185"/>
        <end position="204"/>
    </location>
</feature>
<evidence type="ECO:0000256" key="8">
    <source>
        <dbReference type="SAM" id="Coils"/>
    </source>
</evidence>
<dbReference type="PANTHER" id="PTHR42878:SF15">
    <property type="entry name" value="BACTERIOPHYTOCHROME"/>
    <property type="match status" value="1"/>
</dbReference>
<dbReference type="CDD" id="cd00130">
    <property type="entry name" value="PAS"/>
    <property type="match status" value="2"/>
</dbReference>
<dbReference type="Pfam" id="PF00989">
    <property type="entry name" value="PAS"/>
    <property type="match status" value="1"/>
</dbReference>
<dbReference type="SUPFAM" id="SSF55785">
    <property type="entry name" value="PYP-like sensor domain (PAS domain)"/>
    <property type="match status" value="3"/>
</dbReference>
<keyword evidence="9" id="KW-0812">Transmembrane</keyword>
<dbReference type="SMART" id="SM00086">
    <property type="entry name" value="PAC"/>
    <property type="match status" value="2"/>
</dbReference>
<evidence type="ECO:0000313" key="15">
    <source>
        <dbReference type="Proteomes" id="UP000676565"/>
    </source>
</evidence>
<dbReference type="Proteomes" id="UP000676565">
    <property type="component" value="Unassembled WGS sequence"/>
</dbReference>
<feature type="domain" description="HAMP" evidence="13">
    <location>
        <begin position="206"/>
        <end position="257"/>
    </location>
</feature>
<organism evidence="14 15">
    <name type="scientific">Gemmata palustris</name>
    <dbReference type="NCBI Taxonomy" id="2822762"/>
    <lineage>
        <taxon>Bacteria</taxon>
        <taxon>Pseudomonadati</taxon>
        <taxon>Planctomycetota</taxon>
        <taxon>Planctomycetia</taxon>
        <taxon>Gemmatales</taxon>
        <taxon>Gemmataceae</taxon>
        <taxon>Gemmata</taxon>
    </lineage>
</organism>
<evidence type="ECO:0000259" key="10">
    <source>
        <dbReference type="PROSITE" id="PS50109"/>
    </source>
</evidence>
<dbReference type="InterPro" id="IPR003661">
    <property type="entry name" value="HisK_dim/P_dom"/>
</dbReference>
<dbReference type="SMART" id="SM00387">
    <property type="entry name" value="HATPase_c"/>
    <property type="match status" value="1"/>
</dbReference>
<gene>
    <name evidence="14" type="ORF">J8F10_36970</name>
</gene>
<dbReference type="CDD" id="cd19410">
    <property type="entry name" value="HK9-like_sensor"/>
    <property type="match status" value="1"/>
</dbReference>
<feature type="domain" description="PAC" evidence="12">
    <location>
        <begin position="329"/>
        <end position="381"/>
    </location>
</feature>
<keyword evidence="6" id="KW-0418">Kinase</keyword>
<comment type="subcellular location">
    <subcellularLocation>
        <location evidence="2">Membrane</location>
    </subcellularLocation>
</comment>
<dbReference type="InterPro" id="IPR013767">
    <property type="entry name" value="PAS_fold"/>
</dbReference>
<dbReference type="SMART" id="SM00388">
    <property type="entry name" value="HisKA"/>
    <property type="match status" value="1"/>
</dbReference>
<keyword evidence="5" id="KW-0808">Transferase</keyword>
<proteinExistence type="predicted"/>
<dbReference type="RefSeq" id="WP_210663290.1">
    <property type="nucleotide sequence ID" value="NZ_JAGKQQ010000002.1"/>
</dbReference>
<evidence type="ECO:0000259" key="13">
    <source>
        <dbReference type="PROSITE" id="PS50885"/>
    </source>
</evidence>
<comment type="catalytic activity">
    <reaction evidence="1">
        <text>ATP + protein L-histidine = ADP + protein N-phospho-L-histidine.</text>
        <dbReference type="EC" id="2.7.13.3"/>
    </reaction>
</comment>
<dbReference type="CDD" id="cd00082">
    <property type="entry name" value="HisKA"/>
    <property type="match status" value="1"/>
</dbReference>
<feature type="coiled-coil region" evidence="8">
    <location>
        <begin position="496"/>
        <end position="527"/>
    </location>
</feature>
<evidence type="ECO:0000256" key="5">
    <source>
        <dbReference type="ARBA" id="ARBA00022679"/>
    </source>
</evidence>
<dbReference type="PROSITE" id="PS50109">
    <property type="entry name" value="HIS_KIN"/>
    <property type="match status" value="1"/>
</dbReference>
<dbReference type="Pfam" id="PF08448">
    <property type="entry name" value="PAS_4"/>
    <property type="match status" value="1"/>
</dbReference>
<dbReference type="PANTHER" id="PTHR42878">
    <property type="entry name" value="TWO-COMPONENT HISTIDINE KINASE"/>
    <property type="match status" value="1"/>
</dbReference>
<dbReference type="InterPro" id="IPR003660">
    <property type="entry name" value="HAMP_dom"/>
</dbReference>
<feature type="domain" description="PAS" evidence="11">
    <location>
        <begin position="531"/>
        <end position="586"/>
    </location>
</feature>
<feature type="domain" description="Histidine kinase" evidence="10">
    <location>
        <begin position="683"/>
        <end position="925"/>
    </location>
</feature>
<dbReference type="Gene3D" id="3.30.565.10">
    <property type="entry name" value="Histidine kinase-like ATPase, C-terminal domain"/>
    <property type="match status" value="1"/>
</dbReference>